<keyword evidence="3" id="KW-1185">Reference proteome</keyword>
<feature type="region of interest" description="Disordered" evidence="1">
    <location>
        <begin position="1"/>
        <end position="23"/>
    </location>
</feature>
<evidence type="ECO:0000313" key="3">
    <source>
        <dbReference type="Proteomes" id="UP000006512"/>
    </source>
</evidence>
<protein>
    <submittedName>
        <fullName evidence="2">Uncharacterized protein</fullName>
    </submittedName>
</protein>
<evidence type="ECO:0000313" key="2">
    <source>
        <dbReference type="EMBL" id="EGF92754.1"/>
    </source>
</evidence>
<sequence>MAIRAVRQTSGRPMDAATVSRASKGGGKRIEQCVVQALNTLVRYAEVTALPNGTYAGWRVA</sequence>
<dbReference type="Proteomes" id="UP000006512">
    <property type="component" value="Unassembled WGS sequence"/>
</dbReference>
<dbReference type="EMBL" id="GL883077">
    <property type="protein sequence ID" value="EGF92754.1"/>
    <property type="molecule type" value="Genomic_DNA"/>
</dbReference>
<proteinExistence type="predicted"/>
<reference evidence="3" key="1">
    <citation type="submission" date="2011-03" db="EMBL/GenBank/DDBJ databases">
        <title>Draft genome sequence of Brevundimonas diminuta.</title>
        <authorList>
            <person name="Brown P.J.B."/>
            <person name="Buechlein A."/>
            <person name="Hemmerich C."/>
            <person name="Brun Y.V."/>
        </authorList>
    </citation>
    <scope>NUCLEOTIDE SEQUENCE [LARGE SCALE GENOMIC DNA]</scope>
    <source>
        <strain evidence="3">C19</strain>
    </source>
</reference>
<organism evidence="2 3">
    <name type="scientific">Asticcacaulis biprosthecium C19</name>
    <dbReference type="NCBI Taxonomy" id="715226"/>
    <lineage>
        <taxon>Bacteria</taxon>
        <taxon>Pseudomonadati</taxon>
        <taxon>Pseudomonadota</taxon>
        <taxon>Alphaproteobacteria</taxon>
        <taxon>Caulobacterales</taxon>
        <taxon>Caulobacteraceae</taxon>
        <taxon>Asticcacaulis</taxon>
    </lineage>
</organism>
<dbReference type="HOGENOM" id="CLU_2912422_0_0_5"/>
<dbReference type="RefSeq" id="WP_006271935.1">
    <property type="nucleotide sequence ID" value="NZ_GL883077.1"/>
</dbReference>
<evidence type="ECO:0000256" key="1">
    <source>
        <dbReference type="SAM" id="MobiDB-lite"/>
    </source>
</evidence>
<accession>F4QHL7</accession>
<name>F4QHL7_9CAUL</name>
<gene>
    <name evidence="2" type="ORF">ABI_11910</name>
</gene>
<dbReference type="AlphaFoldDB" id="F4QHL7"/>